<evidence type="ECO:0000313" key="3">
    <source>
        <dbReference type="Proteomes" id="UP000327468"/>
    </source>
</evidence>
<protein>
    <submittedName>
        <fullName evidence="2">Uncharacterized protein</fullName>
    </submittedName>
</protein>
<proteinExistence type="predicted"/>
<feature type="region of interest" description="Disordered" evidence="1">
    <location>
        <begin position="30"/>
        <end position="73"/>
    </location>
</feature>
<feature type="compositionally biased region" description="Basic and acidic residues" evidence="1">
    <location>
        <begin position="56"/>
        <end position="73"/>
    </location>
</feature>
<sequence>MIKLSQPKDQNGLGHSLPLAPLMNCLGKRALSNPSVSEEEPSRNRSPRPPLLPPDVMRERPVRRETRRCGRAR</sequence>
<gene>
    <name evidence="2" type="ORF">PHYPO_G00141550</name>
</gene>
<evidence type="ECO:0000256" key="1">
    <source>
        <dbReference type="SAM" id="MobiDB-lite"/>
    </source>
</evidence>
<keyword evidence="3" id="KW-1185">Reference proteome</keyword>
<organism evidence="2 3">
    <name type="scientific">Pangasianodon hypophthalmus</name>
    <name type="common">Striped catfish</name>
    <name type="synonym">Helicophagus hypophthalmus</name>
    <dbReference type="NCBI Taxonomy" id="310915"/>
    <lineage>
        <taxon>Eukaryota</taxon>
        <taxon>Metazoa</taxon>
        <taxon>Chordata</taxon>
        <taxon>Craniata</taxon>
        <taxon>Vertebrata</taxon>
        <taxon>Euteleostomi</taxon>
        <taxon>Actinopterygii</taxon>
        <taxon>Neopterygii</taxon>
        <taxon>Teleostei</taxon>
        <taxon>Ostariophysi</taxon>
        <taxon>Siluriformes</taxon>
        <taxon>Pangasiidae</taxon>
        <taxon>Pangasianodon</taxon>
    </lineage>
</organism>
<dbReference type="AlphaFoldDB" id="A0A5N5KE02"/>
<evidence type="ECO:0000313" key="2">
    <source>
        <dbReference type="EMBL" id="KAB5528555.1"/>
    </source>
</evidence>
<comment type="caution">
    <text evidence="2">The sequence shown here is derived from an EMBL/GenBank/DDBJ whole genome shotgun (WGS) entry which is preliminary data.</text>
</comment>
<reference evidence="2 3" key="1">
    <citation type="submission" date="2019-06" db="EMBL/GenBank/DDBJ databases">
        <title>A chromosome-scale genome assembly of the striped catfish, Pangasianodon hypophthalmus.</title>
        <authorList>
            <person name="Wen M."/>
            <person name="Zahm M."/>
            <person name="Roques C."/>
            <person name="Cabau C."/>
            <person name="Klopp C."/>
            <person name="Donnadieu C."/>
            <person name="Jouanno E."/>
            <person name="Avarre J.-C."/>
            <person name="Campet M."/>
            <person name="Ha T.T.T."/>
            <person name="Dugue R."/>
            <person name="Lampietro C."/>
            <person name="Louis A."/>
            <person name="Herpin A."/>
            <person name="Echchiki A."/>
            <person name="Berthelot C."/>
            <person name="Parey E."/>
            <person name="Roest-Crollius H."/>
            <person name="Braasch I."/>
            <person name="Postlethwait J."/>
            <person name="Bobe J."/>
            <person name="Montfort J."/>
            <person name="Bouchez O."/>
            <person name="Begum T."/>
            <person name="Schartl M."/>
            <person name="Guiguen Y."/>
        </authorList>
    </citation>
    <scope>NUCLEOTIDE SEQUENCE [LARGE SCALE GENOMIC DNA]</scope>
    <source>
        <strain evidence="2 3">Indonesia</strain>
        <tissue evidence="2">Blood</tissue>
    </source>
</reference>
<dbReference type="EMBL" id="VFJC01000025">
    <property type="protein sequence ID" value="KAB5528555.1"/>
    <property type="molecule type" value="Genomic_DNA"/>
</dbReference>
<name>A0A5N5KE02_PANHP</name>
<dbReference type="Proteomes" id="UP000327468">
    <property type="component" value="Chromosome 24"/>
</dbReference>
<accession>A0A5N5KE02</accession>